<reference evidence="1 3" key="1">
    <citation type="submission" date="2017-11" db="EMBL/GenBank/DDBJ databases">
        <title>De novo assembly and phasing of dikaryotic genomes from two isolates of Puccinia coronata f. sp. avenae, the causal agent of oat crown rust.</title>
        <authorList>
            <person name="Miller M.E."/>
            <person name="Zhang Y."/>
            <person name="Omidvar V."/>
            <person name="Sperschneider J."/>
            <person name="Schwessinger B."/>
            <person name="Raley C."/>
            <person name="Palmer J.M."/>
            <person name="Garnica D."/>
            <person name="Upadhyaya N."/>
            <person name="Rathjen J."/>
            <person name="Taylor J.M."/>
            <person name="Park R.F."/>
            <person name="Dodds P.N."/>
            <person name="Hirsch C.D."/>
            <person name="Kianian S.F."/>
            <person name="Figueroa M."/>
        </authorList>
    </citation>
    <scope>NUCLEOTIDE SEQUENCE [LARGE SCALE GENOMIC DNA]</scope>
    <source>
        <strain evidence="1">12NC29</strain>
    </source>
</reference>
<evidence type="ECO:0000313" key="2">
    <source>
        <dbReference type="EMBL" id="PLW28128.1"/>
    </source>
</evidence>
<proteinExistence type="predicted"/>
<gene>
    <name evidence="2" type="ORF">PCANC_23260</name>
    <name evidence="1" type="ORF">PCANC_25253</name>
</gene>
<dbReference type="AlphaFoldDB" id="A0A2N5RZT6"/>
<dbReference type="Proteomes" id="UP000235388">
    <property type="component" value="Unassembled WGS sequence"/>
</dbReference>
<dbReference type="EMBL" id="PGCJ01001311">
    <property type="protein sequence ID" value="PLW06501.1"/>
    <property type="molecule type" value="Genomic_DNA"/>
</dbReference>
<keyword evidence="3" id="KW-1185">Reference proteome</keyword>
<sequence>MRRPKEYRLKLFQQTISASDSVTQPAESSPNHLIVLVIVKSGFSAQGNIAVGPD</sequence>
<comment type="caution">
    <text evidence="1">The sequence shown here is derived from an EMBL/GenBank/DDBJ whole genome shotgun (WGS) entry which is preliminary data.</text>
</comment>
<accession>A0A2N5RZT6</accession>
<protein>
    <submittedName>
        <fullName evidence="1">Uncharacterized protein</fullName>
    </submittedName>
</protein>
<evidence type="ECO:0000313" key="3">
    <source>
        <dbReference type="Proteomes" id="UP000235388"/>
    </source>
</evidence>
<dbReference type="EMBL" id="PGCJ01000456">
    <property type="protein sequence ID" value="PLW28128.1"/>
    <property type="molecule type" value="Genomic_DNA"/>
</dbReference>
<organism evidence="1 3">
    <name type="scientific">Puccinia coronata f. sp. avenae</name>
    <dbReference type="NCBI Taxonomy" id="200324"/>
    <lineage>
        <taxon>Eukaryota</taxon>
        <taxon>Fungi</taxon>
        <taxon>Dikarya</taxon>
        <taxon>Basidiomycota</taxon>
        <taxon>Pucciniomycotina</taxon>
        <taxon>Pucciniomycetes</taxon>
        <taxon>Pucciniales</taxon>
        <taxon>Pucciniaceae</taxon>
        <taxon>Puccinia</taxon>
    </lineage>
</organism>
<evidence type="ECO:0000313" key="1">
    <source>
        <dbReference type="EMBL" id="PLW06501.1"/>
    </source>
</evidence>
<name>A0A2N5RZT6_9BASI</name>